<evidence type="ECO:0000313" key="2">
    <source>
        <dbReference type="EMBL" id="EAK9940183.1"/>
    </source>
</evidence>
<comment type="caution">
    <text evidence="3">The sequence shown here is derived from an EMBL/GenBank/DDBJ whole genome shotgun (WGS) entry which is preliminary data.</text>
</comment>
<dbReference type="PROSITE" id="PS51186">
    <property type="entry name" value="GNAT"/>
    <property type="match status" value="1"/>
</dbReference>
<dbReference type="InterPro" id="IPR000182">
    <property type="entry name" value="GNAT_dom"/>
</dbReference>
<accession>A0A5L8LQ00</accession>
<dbReference type="PANTHER" id="PTHR43451:SF1">
    <property type="entry name" value="ACETYLTRANSFERASE"/>
    <property type="match status" value="1"/>
</dbReference>
<protein>
    <submittedName>
        <fullName evidence="3">GNAT family N-acetyltransferase</fullName>
    </submittedName>
</protein>
<proteinExistence type="predicted"/>
<dbReference type="GO" id="GO:0016747">
    <property type="term" value="F:acyltransferase activity, transferring groups other than amino-acyl groups"/>
    <property type="evidence" value="ECO:0007669"/>
    <property type="project" value="InterPro"/>
</dbReference>
<dbReference type="SUPFAM" id="SSF55729">
    <property type="entry name" value="Acyl-CoA N-acyltransferases (Nat)"/>
    <property type="match status" value="1"/>
</dbReference>
<evidence type="ECO:0000313" key="3">
    <source>
        <dbReference type="EMBL" id="EAK9940714.1"/>
    </source>
</evidence>
<dbReference type="EMBL" id="AACKMK010000005">
    <property type="protein sequence ID" value="EAK9940183.1"/>
    <property type="molecule type" value="Genomic_DNA"/>
</dbReference>
<dbReference type="Pfam" id="PF13673">
    <property type="entry name" value="Acetyltransf_10"/>
    <property type="match status" value="1"/>
</dbReference>
<dbReference type="EMBL" id="AACKMK010000030">
    <property type="protein sequence ID" value="EAK9940714.1"/>
    <property type="molecule type" value="Genomic_DNA"/>
</dbReference>
<evidence type="ECO:0000259" key="1">
    <source>
        <dbReference type="PROSITE" id="PS51186"/>
    </source>
</evidence>
<dbReference type="PANTHER" id="PTHR43451">
    <property type="entry name" value="ACETYLTRANSFERASE (GNAT) FAMILY PROTEIN"/>
    <property type="match status" value="1"/>
</dbReference>
<reference evidence="3" key="1">
    <citation type="submission" date="2018-05" db="EMBL/GenBank/DDBJ databases">
        <authorList>
            <consortium name="PulseNet: The National Subtyping Network for Foodborne Disease Surveillance"/>
            <person name="Tarr C.L."/>
            <person name="Trees E."/>
            <person name="Katz L.S."/>
            <person name="Carleton-Romer H.A."/>
            <person name="Stroika S."/>
            <person name="Kucerova Z."/>
            <person name="Roache K.F."/>
            <person name="Sabol A.L."/>
            <person name="Besser J."/>
            <person name="Gerner-Smidt P."/>
        </authorList>
    </citation>
    <scope>NUCLEOTIDE SEQUENCE</scope>
    <source>
        <strain evidence="3">2008D-7097</strain>
    </source>
</reference>
<organism evidence="3">
    <name type="scientific">Campylobacter lari</name>
    <dbReference type="NCBI Taxonomy" id="201"/>
    <lineage>
        <taxon>Bacteria</taxon>
        <taxon>Pseudomonadati</taxon>
        <taxon>Campylobacterota</taxon>
        <taxon>Epsilonproteobacteria</taxon>
        <taxon>Campylobacterales</taxon>
        <taxon>Campylobacteraceae</taxon>
        <taxon>Campylobacter</taxon>
    </lineage>
</organism>
<dbReference type="Gene3D" id="3.40.630.30">
    <property type="match status" value="1"/>
</dbReference>
<name>A0A5L8LQ00_CAMLA</name>
<dbReference type="AlphaFoldDB" id="A0A5L8LQ00"/>
<gene>
    <name evidence="2" type="ORF">A0Y42_05040</name>
    <name evidence="3" type="ORF">A0Y42_07900</name>
</gene>
<feature type="domain" description="N-acetyltransferase" evidence="1">
    <location>
        <begin position="1"/>
        <end position="149"/>
    </location>
</feature>
<sequence>MIRKLDIKDLASCIKLFKQSVSTLCKNDYTKEQIHAWTNISQKAWEEKFQKQLSFVYEEKGQIISFISINLKEKILDLCFTHANYAHQGYGKALLEFALKNYPYSEIYTFASLSAKNFFLKAGFKIIKENITIRDQQELKNFLMKKEIN</sequence>
<keyword evidence="3" id="KW-0808">Transferase</keyword>
<dbReference type="CDD" id="cd04301">
    <property type="entry name" value="NAT_SF"/>
    <property type="match status" value="1"/>
</dbReference>
<dbReference type="InterPro" id="IPR016181">
    <property type="entry name" value="Acyl_CoA_acyltransferase"/>
</dbReference>
<dbReference type="InterPro" id="IPR052564">
    <property type="entry name" value="N-acetyltrans/Recomb-assoc"/>
</dbReference>